<keyword evidence="3" id="KW-1185">Reference proteome</keyword>
<sequence>MFICYTKVHAIQGKQKSGGKVDSWLSQGLISRLYETFLVLMLVAALLFGMTFLLSAILDYGRASIHSLFALWRGYLPFLYSCLSCFGVMLLLSEYCT</sequence>
<keyword evidence="1" id="KW-1133">Transmembrane helix</keyword>
<dbReference type="PANTHER" id="PTHR12625">
    <property type="entry name" value="LIPOCALIN-1 INTERACTING MEMBRANE RECEPTOR LIMR"/>
    <property type="match status" value="1"/>
</dbReference>
<comment type="caution">
    <text evidence="2">The sequence shown here is derived from an EMBL/GenBank/DDBJ whole genome shotgun (WGS) entry which is preliminary data.</text>
</comment>
<dbReference type="GO" id="GO:0007165">
    <property type="term" value="P:signal transduction"/>
    <property type="evidence" value="ECO:0007669"/>
    <property type="project" value="TreeGrafter"/>
</dbReference>
<dbReference type="InterPro" id="IPR008075">
    <property type="entry name" value="LIMR"/>
</dbReference>
<accession>A0AAQ4E9F6</accession>
<reference evidence="2 3" key="1">
    <citation type="journal article" date="2023" name="Arcadia Sci">
        <title>De novo assembly of a long-read Amblyomma americanum tick genome.</title>
        <authorList>
            <person name="Chou S."/>
            <person name="Poskanzer K.E."/>
            <person name="Rollins M."/>
            <person name="Thuy-Boun P.S."/>
        </authorList>
    </citation>
    <scope>NUCLEOTIDE SEQUENCE [LARGE SCALE GENOMIC DNA]</scope>
    <source>
        <strain evidence="2">F_SG_1</strain>
        <tissue evidence="2">Salivary glands</tissue>
    </source>
</reference>
<dbReference type="PANTHER" id="PTHR12625:SF0">
    <property type="entry name" value="PROTEIN LILIPOD"/>
    <property type="match status" value="1"/>
</dbReference>
<dbReference type="EMBL" id="JARKHS020019878">
    <property type="protein sequence ID" value="KAK8771335.1"/>
    <property type="molecule type" value="Genomic_DNA"/>
</dbReference>
<proteinExistence type="predicted"/>
<organism evidence="2 3">
    <name type="scientific">Amblyomma americanum</name>
    <name type="common">Lone star tick</name>
    <dbReference type="NCBI Taxonomy" id="6943"/>
    <lineage>
        <taxon>Eukaryota</taxon>
        <taxon>Metazoa</taxon>
        <taxon>Ecdysozoa</taxon>
        <taxon>Arthropoda</taxon>
        <taxon>Chelicerata</taxon>
        <taxon>Arachnida</taxon>
        <taxon>Acari</taxon>
        <taxon>Parasitiformes</taxon>
        <taxon>Ixodida</taxon>
        <taxon>Ixodoidea</taxon>
        <taxon>Ixodidae</taxon>
        <taxon>Amblyomminae</taxon>
        <taxon>Amblyomma</taxon>
    </lineage>
</organism>
<name>A0AAQ4E9F6_AMBAM</name>
<feature type="transmembrane region" description="Helical" evidence="1">
    <location>
        <begin position="37"/>
        <end position="58"/>
    </location>
</feature>
<feature type="transmembrane region" description="Helical" evidence="1">
    <location>
        <begin position="70"/>
        <end position="92"/>
    </location>
</feature>
<evidence type="ECO:0000256" key="1">
    <source>
        <dbReference type="SAM" id="Phobius"/>
    </source>
</evidence>
<keyword evidence="1" id="KW-0812">Transmembrane</keyword>
<keyword evidence="1" id="KW-0472">Membrane</keyword>
<gene>
    <name evidence="2" type="ORF">V5799_025412</name>
</gene>
<dbReference type="GO" id="GO:0004888">
    <property type="term" value="F:transmembrane signaling receptor activity"/>
    <property type="evidence" value="ECO:0007669"/>
    <property type="project" value="TreeGrafter"/>
</dbReference>
<dbReference type="GO" id="GO:0005886">
    <property type="term" value="C:plasma membrane"/>
    <property type="evidence" value="ECO:0007669"/>
    <property type="project" value="TreeGrafter"/>
</dbReference>
<evidence type="ECO:0000313" key="3">
    <source>
        <dbReference type="Proteomes" id="UP001321473"/>
    </source>
</evidence>
<dbReference type="Proteomes" id="UP001321473">
    <property type="component" value="Unassembled WGS sequence"/>
</dbReference>
<evidence type="ECO:0000313" key="2">
    <source>
        <dbReference type="EMBL" id="KAK8771335.1"/>
    </source>
</evidence>
<dbReference type="AlphaFoldDB" id="A0AAQ4E9F6"/>
<protein>
    <submittedName>
        <fullName evidence="2">Uncharacterized protein</fullName>
    </submittedName>
</protein>